<gene>
    <name evidence="2" type="ORF">A4X13_0g7773</name>
</gene>
<keyword evidence="3" id="KW-1185">Reference proteome</keyword>
<accession>A0A177TDV4</accession>
<evidence type="ECO:0000313" key="3">
    <source>
        <dbReference type="Proteomes" id="UP000077521"/>
    </source>
</evidence>
<comment type="caution">
    <text evidence="2">The sequence shown here is derived from an EMBL/GenBank/DDBJ whole genome shotgun (WGS) entry which is preliminary data.</text>
</comment>
<dbReference type="AlphaFoldDB" id="A0A177TDV4"/>
<feature type="compositionally biased region" description="Polar residues" evidence="1">
    <location>
        <begin position="162"/>
        <end position="172"/>
    </location>
</feature>
<organism evidence="2 3">
    <name type="scientific">Tilletia indica</name>
    <dbReference type="NCBI Taxonomy" id="43049"/>
    <lineage>
        <taxon>Eukaryota</taxon>
        <taxon>Fungi</taxon>
        <taxon>Dikarya</taxon>
        <taxon>Basidiomycota</taxon>
        <taxon>Ustilaginomycotina</taxon>
        <taxon>Exobasidiomycetes</taxon>
        <taxon>Tilletiales</taxon>
        <taxon>Tilletiaceae</taxon>
        <taxon>Tilletia</taxon>
    </lineage>
</organism>
<feature type="compositionally biased region" description="Polar residues" evidence="1">
    <location>
        <begin position="15"/>
        <end position="24"/>
    </location>
</feature>
<proteinExistence type="predicted"/>
<reference evidence="2" key="2">
    <citation type="journal article" date="2019" name="IMA Fungus">
        <title>Genome sequencing and comparison of five Tilletia species to identify candidate genes for the detection of regulated species infecting wheat.</title>
        <authorList>
            <person name="Nguyen H.D.T."/>
            <person name="Sultana T."/>
            <person name="Kesanakurti P."/>
            <person name="Hambleton S."/>
        </authorList>
    </citation>
    <scope>NUCLEOTIDE SEQUENCE</scope>
    <source>
        <strain evidence="2">DAOMC 236416</strain>
    </source>
</reference>
<evidence type="ECO:0000256" key="1">
    <source>
        <dbReference type="SAM" id="MobiDB-lite"/>
    </source>
</evidence>
<dbReference type="EMBL" id="LWDF02001071">
    <property type="protein sequence ID" value="KAE8240496.1"/>
    <property type="molecule type" value="Genomic_DNA"/>
</dbReference>
<feature type="region of interest" description="Disordered" evidence="1">
    <location>
        <begin position="1"/>
        <end position="27"/>
    </location>
</feature>
<feature type="compositionally biased region" description="Polar residues" evidence="1">
    <location>
        <begin position="80"/>
        <end position="89"/>
    </location>
</feature>
<feature type="compositionally biased region" description="Basic and acidic residues" evidence="1">
    <location>
        <begin position="63"/>
        <end position="78"/>
    </location>
</feature>
<name>A0A177TDV4_9BASI</name>
<feature type="region of interest" description="Disordered" evidence="1">
    <location>
        <begin position="47"/>
        <end position="172"/>
    </location>
</feature>
<feature type="compositionally biased region" description="Basic and acidic residues" evidence="1">
    <location>
        <begin position="141"/>
        <end position="158"/>
    </location>
</feature>
<protein>
    <submittedName>
        <fullName evidence="2">Uncharacterized protein</fullName>
    </submittedName>
</protein>
<evidence type="ECO:0000313" key="2">
    <source>
        <dbReference type="EMBL" id="KAE8240496.1"/>
    </source>
</evidence>
<dbReference type="Proteomes" id="UP000077521">
    <property type="component" value="Unassembled WGS sequence"/>
</dbReference>
<reference evidence="2" key="1">
    <citation type="submission" date="2016-04" db="EMBL/GenBank/DDBJ databases">
        <authorList>
            <person name="Nguyen H.D."/>
            <person name="Samba Siva P."/>
            <person name="Cullis J."/>
            <person name="Levesque C.A."/>
            <person name="Hambleton S."/>
        </authorList>
    </citation>
    <scope>NUCLEOTIDE SEQUENCE</scope>
    <source>
        <strain evidence="2">DAOMC 236416</strain>
    </source>
</reference>
<sequence>MAPGYVIPDFPPSPKSTHTFQPHNSIPAFTPRASLVSALSRTVSLSSFHCDGPNTDTDTDYLQDGRRTPTQDMADHNDGGNASPQNPGSPDSVGDLKINMPGQGNNNNDRRGTFPRMKSASQPASTAKDRVRPRHNPQPSHSRENLHLHSDNSNDTPHHSSTHFSARPNSYH</sequence>